<dbReference type="Proteomes" id="UP000600588">
    <property type="component" value="Unassembled WGS sequence"/>
</dbReference>
<protein>
    <submittedName>
        <fullName evidence="1">RteC domain-containing protein</fullName>
    </submittedName>
</protein>
<name>A0A8J6U8G4_9FLAO</name>
<dbReference type="EMBL" id="JACVXB010000002">
    <property type="protein sequence ID" value="MBD0831512.1"/>
    <property type="molecule type" value="Genomic_DNA"/>
</dbReference>
<comment type="caution">
    <text evidence="1">The sequence shown here is derived from an EMBL/GenBank/DDBJ whole genome shotgun (WGS) entry which is preliminary data.</text>
</comment>
<reference evidence="1 2" key="1">
    <citation type="submission" date="2020-09" db="EMBL/GenBank/DDBJ databases">
        <title>TT11 complete genome.</title>
        <authorList>
            <person name="Wu Z."/>
        </authorList>
    </citation>
    <scope>NUCLEOTIDE SEQUENCE [LARGE SCALE GENOMIC DNA]</scope>
    <source>
        <strain evidence="1 2">TT11</strain>
    </source>
</reference>
<sequence>MDGTYDHVVAEFNAKLSEINNGTLISLKNINKGILLCNDALYHLKTIVEKKGFKNTEDEIRFFKRIKVEPLSLLVYFNEVRSCQLHMPRLGSRNKLAFLNKKMRRVNKFFHRYSDFVHYMDQDLCYLDKQYFTRSHQVFPLYALPESSYLDPKFFTSHDMLWARIKGMNHFTLYIRSLIKEIKQKNKANHSNQTRLKPIKWTASKIALTELLYAIHETQVINNGTDDLKTMAHLFEQLFGVQLGNIYKTYSEIKARKGNRARFLEELTERFNHKMDQDDAI</sequence>
<proteinExistence type="predicted"/>
<evidence type="ECO:0000313" key="1">
    <source>
        <dbReference type="EMBL" id="MBD0831512.1"/>
    </source>
</evidence>
<organism evidence="1 2">
    <name type="scientific">Aestuariibaculum sediminum</name>
    <dbReference type="NCBI Taxonomy" id="2770637"/>
    <lineage>
        <taxon>Bacteria</taxon>
        <taxon>Pseudomonadati</taxon>
        <taxon>Bacteroidota</taxon>
        <taxon>Flavobacteriia</taxon>
        <taxon>Flavobacteriales</taxon>
        <taxon>Flavobacteriaceae</taxon>
    </lineage>
</organism>
<evidence type="ECO:0000313" key="2">
    <source>
        <dbReference type="Proteomes" id="UP000600588"/>
    </source>
</evidence>
<dbReference type="RefSeq" id="WP_188229310.1">
    <property type="nucleotide sequence ID" value="NZ_JACVXB010000002.1"/>
</dbReference>
<keyword evidence="2" id="KW-1185">Reference proteome</keyword>
<dbReference type="InterPro" id="IPR018534">
    <property type="entry name" value="Tet_reg_excision_RteC"/>
</dbReference>
<dbReference type="Pfam" id="PF09357">
    <property type="entry name" value="RteC"/>
    <property type="match status" value="1"/>
</dbReference>
<gene>
    <name evidence="1" type="ORF">ICJ83_05135</name>
</gene>
<accession>A0A8J6U8G4</accession>
<dbReference type="AlphaFoldDB" id="A0A8J6U8G4"/>